<reference evidence="3" key="1">
    <citation type="submission" date="2017-09" db="EMBL/GenBank/DDBJ databases">
        <title>Depth-based differentiation of microbial function through sediment-hosted aquifers and enrichment of novel symbionts in the deep terrestrial subsurface.</title>
        <authorList>
            <person name="Probst A.J."/>
            <person name="Ladd B."/>
            <person name="Jarett J.K."/>
            <person name="Geller-Mcgrath D.E."/>
            <person name="Sieber C.M.K."/>
            <person name="Emerson J.B."/>
            <person name="Anantharaman K."/>
            <person name="Thomas B.C."/>
            <person name="Malmstrom R."/>
            <person name="Stieglmeier M."/>
            <person name="Klingl A."/>
            <person name="Woyke T."/>
            <person name="Ryan C.M."/>
            <person name="Banfield J.F."/>
        </authorList>
    </citation>
    <scope>NUCLEOTIDE SEQUENCE [LARGE SCALE GENOMIC DNA]</scope>
</reference>
<feature type="domain" description="Type I restriction enzyme R protein N-terminal" evidence="1">
    <location>
        <begin position="67"/>
        <end position="128"/>
    </location>
</feature>
<dbReference type="InterPro" id="IPR029464">
    <property type="entry name" value="HSDR_N"/>
</dbReference>
<dbReference type="EMBL" id="PEZV01000019">
    <property type="protein sequence ID" value="PIT97337.1"/>
    <property type="molecule type" value="Genomic_DNA"/>
</dbReference>
<evidence type="ECO:0000313" key="3">
    <source>
        <dbReference type="Proteomes" id="UP000228596"/>
    </source>
</evidence>
<dbReference type="Proteomes" id="UP000228596">
    <property type="component" value="Unassembled WGS sequence"/>
</dbReference>
<organism evidence="2 3">
    <name type="scientific">Candidatus Berkelbacteria bacterium CG10_big_fil_rev_8_21_14_0_10_41_12</name>
    <dbReference type="NCBI Taxonomy" id="1974513"/>
    <lineage>
        <taxon>Bacteria</taxon>
        <taxon>Candidatus Berkelbacteria</taxon>
    </lineage>
</organism>
<evidence type="ECO:0000259" key="1">
    <source>
        <dbReference type="Pfam" id="PF13588"/>
    </source>
</evidence>
<sequence length="134" mass="16206">MENKTSEIIAKIFKDPEALYGLKEFSDLNINEILEIFEKDKKYYLKCFKREKNIQVYNPENNQTNSEEIIRQLWLYKLLNYYKYPKDRIEVEKDVRFGREVNVKAVDIVVFNKKKDTPYIVIETKRPKEEEGLD</sequence>
<protein>
    <recommendedName>
        <fullName evidence="1">Type I restriction enzyme R protein N-terminal domain-containing protein</fullName>
    </recommendedName>
</protein>
<proteinExistence type="predicted"/>
<comment type="caution">
    <text evidence="2">The sequence shown here is derived from an EMBL/GenBank/DDBJ whole genome shotgun (WGS) entry which is preliminary data.</text>
</comment>
<dbReference type="AlphaFoldDB" id="A0A2M6WX35"/>
<accession>A0A2M6WX35</accession>
<gene>
    <name evidence="2" type="ORF">COT77_02100</name>
</gene>
<evidence type="ECO:0000313" key="2">
    <source>
        <dbReference type="EMBL" id="PIT97337.1"/>
    </source>
</evidence>
<name>A0A2M6WX35_9BACT</name>
<dbReference type="Pfam" id="PF13588">
    <property type="entry name" value="HSDR_N_2"/>
    <property type="match status" value="1"/>
</dbReference>